<evidence type="ECO:0000256" key="5">
    <source>
        <dbReference type="SAM" id="MobiDB-lite"/>
    </source>
</evidence>
<dbReference type="GO" id="GO:0000976">
    <property type="term" value="F:transcription cis-regulatory region binding"/>
    <property type="evidence" value="ECO:0007669"/>
    <property type="project" value="TreeGrafter"/>
</dbReference>
<keyword evidence="2 4" id="KW-0238">DNA-binding</keyword>
<dbReference type="PANTHER" id="PTHR30055:SF148">
    <property type="entry name" value="TETR-FAMILY TRANSCRIPTIONAL REGULATOR"/>
    <property type="match status" value="1"/>
</dbReference>
<dbReference type="GO" id="GO:0003700">
    <property type="term" value="F:DNA-binding transcription factor activity"/>
    <property type="evidence" value="ECO:0007669"/>
    <property type="project" value="TreeGrafter"/>
</dbReference>
<evidence type="ECO:0000256" key="3">
    <source>
        <dbReference type="ARBA" id="ARBA00023163"/>
    </source>
</evidence>
<dbReference type="PRINTS" id="PR00455">
    <property type="entry name" value="HTHTETR"/>
</dbReference>
<dbReference type="InterPro" id="IPR001647">
    <property type="entry name" value="HTH_TetR"/>
</dbReference>
<dbReference type="PANTHER" id="PTHR30055">
    <property type="entry name" value="HTH-TYPE TRANSCRIPTIONAL REGULATOR RUTR"/>
    <property type="match status" value="1"/>
</dbReference>
<dbReference type="PROSITE" id="PS50977">
    <property type="entry name" value="HTH_TETR_2"/>
    <property type="match status" value="1"/>
</dbReference>
<evidence type="ECO:0000256" key="1">
    <source>
        <dbReference type="ARBA" id="ARBA00023015"/>
    </source>
</evidence>
<protein>
    <submittedName>
        <fullName evidence="7">TetR/AcrR family transcriptional regulator</fullName>
    </submittedName>
</protein>
<dbReference type="EMBL" id="JAGSXH010000009">
    <property type="protein sequence ID" value="MBS2962262.1"/>
    <property type="molecule type" value="Genomic_DNA"/>
</dbReference>
<gene>
    <name evidence="7" type="ORF">KGA66_04340</name>
</gene>
<dbReference type="SUPFAM" id="SSF48498">
    <property type="entry name" value="Tetracyclin repressor-like, C-terminal domain"/>
    <property type="match status" value="1"/>
</dbReference>
<keyword evidence="3" id="KW-0804">Transcription</keyword>
<dbReference type="Gene3D" id="1.10.357.10">
    <property type="entry name" value="Tetracycline Repressor, domain 2"/>
    <property type="match status" value="1"/>
</dbReference>
<dbReference type="Proteomes" id="UP000677913">
    <property type="component" value="Unassembled WGS sequence"/>
</dbReference>
<evidence type="ECO:0000256" key="2">
    <source>
        <dbReference type="ARBA" id="ARBA00023125"/>
    </source>
</evidence>
<keyword evidence="1" id="KW-0805">Transcription regulation</keyword>
<dbReference type="InterPro" id="IPR036271">
    <property type="entry name" value="Tet_transcr_reg_TetR-rel_C_sf"/>
</dbReference>
<evidence type="ECO:0000259" key="6">
    <source>
        <dbReference type="PROSITE" id="PS50977"/>
    </source>
</evidence>
<accession>A0A8J7WLF6</accession>
<dbReference type="Pfam" id="PF00440">
    <property type="entry name" value="TetR_N"/>
    <property type="match status" value="1"/>
</dbReference>
<sequence>MSNETVAADPPAPSTGRARNPRTHQAILDATVQLLGEVGYQDLSIERVASRAGVGKATIYRWWNSKSALVIEAMERGLPVELPEHTGDPRTDLRAAIQSAVQTYAVGQVGSTVPALAAEVSRDATGAEQLRQFLRPRRDAAREVLHQAAAVGTLPPDVDIETVIDLFIGAIFYRSLVRKLPVDAVMVEQLVELILDGRLPRTIP</sequence>
<dbReference type="InterPro" id="IPR011075">
    <property type="entry name" value="TetR_C"/>
</dbReference>
<feature type="DNA-binding region" description="H-T-H motif" evidence="4">
    <location>
        <begin position="44"/>
        <end position="63"/>
    </location>
</feature>
<evidence type="ECO:0000256" key="4">
    <source>
        <dbReference type="PROSITE-ProRule" id="PRU00335"/>
    </source>
</evidence>
<dbReference type="AlphaFoldDB" id="A0A8J7WLF6"/>
<evidence type="ECO:0000313" key="7">
    <source>
        <dbReference type="EMBL" id="MBS2962262.1"/>
    </source>
</evidence>
<feature type="domain" description="HTH tetR-type" evidence="6">
    <location>
        <begin position="21"/>
        <end position="81"/>
    </location>
</feature>
<dbReference type="InterPro" id="IPR009057">
    <property type="entry name" value="Homeodomain-like_sf"/>
</dbReference>
<dbReference type="Gene3D" id="1.10.10.60">
    <property type="entry name" value="Homeodomain-like"/>
    <property type="match status" value="1"/>
</dbReference>
<dbReference type="Pfam" id="PF16859">
    <property type="entry name" value="TetR_C_11"/>
    <property type="match status" value="1"/>
</dbReference>
<evidence type="ECO:0000313" key="8">
    <source>
        <dbReference type="Proteomes" id="UP000677913"/>
    </source>
</evidence>
<organism evidence="7 8">
    <name type="scientific">Actinocrinis puniceicyclus</name>
    <dbReference type="NCBI Taxonomy" id="977794"/>
    <lineage>
        <taxon>Bacteria</taxon>
        <taxon>Bacillati</taxon>
        <taxon>Actinomycetota</taxon>
        <taxon>Actinomycetes</taxon>
        <taxon>Catenulisporales</taxon>
        <taxon>Actinospicaceae</taxon>
        <taxon>Actinocrinis</taxon>
    </lineage>
</organism>
<keyword evidence="8" id="KW-1185">Reference proteome</keyword>
<dbReference type="InterPro" id="IPR050109">
    <property type="entry name" value="HTH-type_TetR-like_transc_reg"/>
</dbReference>
<reference evidence="7" key="1">
    <citation type="submission" date="2021-04" db="EMBL/GenBank/DDBJ databases">
        <title>Genome based classification of Actinospica acidithermotolerans sp. nov., an actinobacterium isolated from an Indonesian hot spring.</title>
        <authorList>
            <person name="Kusuma A.B."/>
            <person name="Putra K.E."/>
            <person name="Nafisah S."/>
            <person name="Loh J."/>
            <person name="Nouioui I."/>
            <person name="Goodfellow M."/>
        </authorList>
    </citation>
    <scope>NUCLEOTIDE SEQUENCE</scope>
    <source>
        <strain evidence="7">DSM 45618</strain>
    </source>
</reference>
<dbReference type="RefSeq" id="WP_211464733.1">
    <property type="nucleotide sequence ID" value="NZ_JAGSXH010000009.1"/>
</dbReference>
<proteinExistence type="predicted"/>
<dbReference type="SUPFAM" id="SSF46689">
    <property type="entry name" value="Homeodomain-like"/>
    <property type="match status" value="1"/>
</dbReference>
<comment type="caution">
    <text evidence="7">The sequence shown here is derived from an EMBL/GenBank/DDBJ whole genome shotgun (WGS) entry which is preliminary data.</text>
</comment>
<feature type="region of interest" description="Disordered" evidence="5">
    <location>
        <begin position="1"/>
        <end position="21"/>
    </location>
</feature>
<name>A0A8J7WLF6_9ACTN</name>